<feature type="chain" id="PRO_5042221851" evidence="1">
    <location>
        <begin position="23"/>
        <end position="61"/>
    </location>
</feature>
<keyword evidence="1" id="KW-0732">Signal</keyword>
<protein>
    <submittedName>
        <fullName evidence="2">Uncharacterized protein</fullName>
    </submittedName>
</protein>
<feature type="signal peptide" evidence="1">
    <location>
        <begin position="1"/>
        <end position="22"/>
    </location>
</feature>
<evidence type="ECO:0000313" key="3">
    <source>
        <dbReference type="Proteomes" id="UP001233999"/>
    </source>
</evidence>
<dbReference type="EMBL" id="JASPKZ010003422">
    <property type="protein sequence ID" value="KAJ9593601.1"/>
    <property type="molecule type" value="Genomic_DNA"/>
</dbReference>
<evidence type="ECO:0000313" key="2">
    <source>
        <dbReference type="EMBL" id="KAJ9593601.1"/>
    </source>
</evidence>
<feature type="non-terminal residue" evidence="2">
    <location>
        <position position="61"/>
    </location>
</feature>
<gene>
    <name evidence="2" type="ORF">L9F63_014840</name>
</gene>
<evidence type="ECO:0000256" key="1">
    <source>
        <dbReference type="SAM" id="SignalP"/>
    </source>
</evidence>
<dbReference type="Proteomes" id="UP001233999">
    <property type="component" value="Unassembled WGS sequence"/>
</dbReference>
<comment type="caution">
    <text evidence="2">The sequence shown here is derived from an EMBL/GenBank/DDBJ whole genome shotgun (WGS) entry which is preliminary data.</text>
</comment>
<reference evidence="2" key="1">
    <citation type="journal article" date="2023" name="IScience">
        <title>Live-bearing cockroach genome reveals convergent evolutionary mechanisms linked to viviparity in insects and beyond.</title>
        <authorList>
            <person name="Fouks B."/>
            <person name="Harrison M.C."/>
            <person name="Mikhailova A.A."/>
            <person name="Marchal E."/>
            <person name="English S."/>
            <person name="Carruthers M."/>
            <person name="Jennings E.C."/>
            <person name="Chiamaka E.L."/>
            <person name="Frigard R.A."/>
            <person name="Pippel M."/>
            <person name="Attardo G.M."/>
            <person name="Benoit J.B."/>
            <person name="Bornberg-Bauer E."/>
            <person name="Tobe S.S."/>
        </authorList>
    </citation>
    <scope>NUCLEOTIDE SEQUENCE</scope>
    <source>
        <strain evidence="2">Stay&amp;Tobe</strain>
    </source>
</reference>
<organism evidence="2 3">
    <name type="scientific">Diploptera punctata</name>
    <name type="common">Pacific beetle cockroach</name>
    <dbReference type="NCBI Taxonomy" id="6984"/>
    <lineage>
        <taxon>Eukaryota</taxon>
        <taxon>Metazoa</taxon>
        <taxon>Ecdysozoa</taxon>
        <taxon>Arthropoda</taxon>
        <taxon>Hexapoda</taxon>
        <taxon>Insecta</taxon>
        <taxon>Pterygota</taxon>
        <taxon>Neoptera</taxon>
        <taxon>Polyneoptera</taxon>
        <taxon>Dictyoptera</taxon>
        <taxon>Blattodea</taxon>
        <taxon>Blaberoidea</taxon>
        <taxon>Blaberidae</taxon>
        <taxon>Diplopterinae</taxon>
        <taxon>Diploptera</taxon>
    </lineage>
</organism>
<keyword evidence="3" id="KW-1185">Reference proteome</keyword>
<dbReference type="AlphaFoldDB" id="A0AAD8A6X4"/>
<name>A0AAD8A6X4_DIPPU</name>
<feature type="non-terminal residue" evidence="2">
    <location>
        <position position="1"/>
    </location>
</feature>
<accession>A0AAD8A6X4</accession>
<proteinExistence type="predicted"/>
<reference evidence="2" key="2">
    <citation type="submission" date="2023-05" db="EMBL/GenBank/DDBJ databases">
        <authorList>
            <person name="Fouks B."/>
        </authorList>
    </citation>
    <scope>NUCLEOTIDE SEQUENCE</scope>
    <source>
        <strain evidence="2">Stay&amp;Tobe</strain>
        <tissue evidence="2">Testes</tissue>
    </source>
</reference>
<sequence length="61" mass="7202">NNLLLNLCTCLYCKHLFVLVVAQRLGVFYSELRVSLHHWAIEYQAAFLKLILSQNQSCYHY</sequence>